<accession>A0A7I7XRG9</accession>
<sequence length="424" mass="46054">MSRSTLPSFSTEPYSTRIDVRSPSHDSDTALSYARTPIARCCGGPWCENQHMTTVPEDFVPGLEGVVAFETEIAEPDKDGGALRYRGVDIEDLVADRVTFGDVWALLVDGAFGRSLTPAEPFPLPIHSGDVRVDVQAGLAMLAPIWGYAPLLDIDDATARDQLARASVMALSYVAQSARGIHHPAVPQRVIDECRTVTARFMTRWQGEPDPRHVEAIDAYWVTAAEHGMNASTFTARVIASTGADVAAALSGAVGAMSGPLHGGAPARVLPMIEEVERTDDARAVVKGILDRNEKLMGFGHRVYRAEDPRARVLRATAKRLGAPRYEVAAALEQAALTELRERRPDRAIETNVEFWAAVILDFAGVPPKMMPAMFTCGRTAGWCAHILEQKRLGRLVRPAAVYVGPAPRRPQDVEGWDTVGSAR</sequence>
<evidence type="ECO:0000256" key="3">
    <source>
        <dbReference type="ARBA" id="ARBA00012972"/>
    </source>
</evidence>
<evidence type="ECO:0000256" key="1">
    <source>
        <dbReference type="ARBA" id="ARBA00004751"/>
    </source>
</evidence>
<evidence type="ECO:0000256" key="6">
    <source>
        <dbReference type="ARBA" id="ARBA00022679"/>
    </source>
</evidence>
<dbReference type="InterPro" id="IPR016143">
    <property type="entry name" value="Citrate_synth-like_sm_a-sub"/>
</dbReference>
<keyword evidence="11" id="KW-1185">Reference proteome</keyword>
<dbReference type="GO" id="GO:0006099">
    <property type="term" value="P:tricarboxylic acid cycle"/>
    <property type="evidence" value="ECO:0007669"/>
    <property type="project" value="UniProtKB-UniPathway"/>
</dbReference>
<evidence type="ECO:0000256" key="5">
    <source>
        <dbReference type="ARBA" id="ARBA00022533"/>
    </source>
</evidence>
<keyword evidence="6 8" id="KW-0808">Transferase</keyword>
<dbReference type="FunFam" id="1.10.230.10:FF:000006">
    <property type="entry name" value="Citrate synthase 2"/>
    <property type="match status" value="1"/>
</dbReference>
<dbReference type="Proteomes" id="UP000466931">
    <property type="component" value="Chromosome"/>
</dbReference>
<gene>
    <name evidence="10" type="primary">citA</name>
    <name evidence="10" type="ORF">MCNF_04050</name>
</gene>
<dbReference type="CDD" id="cd06109">
    <property type="entry name" value="BsCS-I_like"/>
    <property type="match status" value="1"/>
</dbReference>
<dbReference type="UniPathway" id="UPA00223"/>
<dbReference type="PROSITE" id="PS00480">
    <property type="entry name" value="CITRATE_SYNTHASE"/>
    <property type="match status" value="1"/>
</dbReference>
<dbReference type="PANTHER" id="PTHR11739">
    <property type="entry name" value="CITRATE SYNTHASE"/>
    <property type="match status" value="1"/>
</dbReference>
<dbReference type="InterPro" id="IPR016142">
    <property type="entry name" value="Citrate_synth-like_lrg_a-sub"/>
</dbReference>
<organism evidence="10 11">
    <name type="scientific">Mycolicibacterium confluentis</name>
    <dbReference type="NCBI Taxonomy" id="28047"/>
    <lineage>
        <taxon>Bacteria</taxon>
        <taxon>Bacillati</taxon>
        <taxon>Actinomycetota</taxon>
        <taxon>Actinomycetes</taxon>
        <taxon>Mycobacteriales</taxon>
        <taxon>Mycobacteriaceae</taxon>
        <taxon>Mycolicibacterium</taxon>
    </lineage>
</organism>
<dbReference type="SUPFAM" id="SSF48256">
    <property type="entry name" value="Citrate synthase"/>
    <property type="match status" value="1"/>
</dbReference>
<reference evidence="10" key="1">
    <citation type="journal article" date="2019" name="Emerg. Microbes Infect.">
        <title>Comprehensive subspecies identification of 175 nontuberculous mycobacteria species based on 7547 genomic profiles.</title>
        <authorList>
            <person name="Matsumoto Y."/>
            <person name="Kinjo T."/>
            <person name="Motooka D."/>
            <person name="Nabeya D."/>
            <person name="Jung N."/>
            <person name="Uechi K."/>
            <person name="Horii T."/>
            <person name="Iida T."/>
            <person name="Fujita J."/>
            <person name="Nakamura S."/>
        </authorList>
    </citation>
    <scope>NUCLEOTIDE SEQUENCE [LARGE SCALE GENOMIC DNA]</scope>
    <source>
        <strain evidence="10">JCM 13671</strain>
    </source>
</reference>
<dbReference type="PRINTS" id="PR00143">
    <property type="entry name" value="CITRTSNTHASE"/>
</dbReference>
<feature type="compositionally biased region" description="Polar residues" evidence="9">
    <location>
        <begin position="1"/>
        <end position="14"/>
    </location>
</feature>
<evidence type="ECO:0000313" key="11">
    <source>
        <dbReference type="Proteomes" id="UP000466931"/>
    </source>
</evidence>
<dbReference type="GO" id="GO:0005829">
    <property type="term" value="C:cytosol"/>
    <property type="evidence" value="ECO:0007669"/>
    <property type="project" value="TreeGrafter"/>
</dbReference>
<evidence type="ECO:0000256" key="4">
    <source>
        <dbReference type="ARBA" id="ARBA00022532"/>
    </source>
</evidence>
<proteinExistence type="inferred from homology"/>
<dbReference type="InterPro" id="IPR002020">
    <property type="entry name" value="Citrate_synthase"/>
</dbReference>
<name>A0A7I7XRG9_9MYCO</name>
<keyword evidence="4" id="KW-0816">Tricarboxylic acid cycle</keyword>
<dbReference type="Gene3D" id="1.10.580.10">
    <property type="entry name" value="Citrate Synthase, domain 1"/>
    <property type="match status" value="2"/>
</dbReference>
<evidence type="ECO:0000256" key="8">
    <source>
        <dbReference type="RuleBase" id="RU003406"/>
    </source>
</evidence>
<protein>
    <recommendedName>
        <fullName evidence="7">Putative citrate synthase 2</fullName>
        <ecNumber evidence="3">2.3.3.16</ecNumber>
    </recommendedName>
</protein>
<dbReference type="EC" id="2.3.3.16" evidence="3"/>
<reference evidence="10" key="2">
    <citation type="submission" date="2020-02" db="EMBL/GenBank/DDBJ databases">
        <authorList>
            <person name="Matsumoto Y."/>
            <person name="Motooka D."/>
            <person name="Nakamura S."/>
        </authorList>
    </citation>
    <scope>NUCLEOTIDE SEQUENCE</scope>
    <source>
        <strain evidence="10">JCM 13671</strain>
    </source>
</reference>
<dbReference type="InterPro" id="IPR019810">
    <property type="entry name" value="Citrate_synthase_AS"/>
</dbReference>
<feature type="compositionally biased region" description="Basic and acidic residues" evidence="9">
    <location>
        <begin position="18"/>
        <end position="28"/>
    </location>
</feature>
<comment type="pathway">
    <text evidence="1">Carbohydrate metabolism; tricarboxylic acid cycle; isocitrate from oxaloacetate: step 1/2.</text>
</comment>
<dbReference type="AlphaFoldDB" id="A0A7I7XRG9"/>
<keyword evidence="5" id="KW-0021">Allosteric enzyme</keyword>
<dbReference type="FunFam" id="1.10.580.10:FF:000007">
    <property type="entry name" value="Citrate synthase 2"/>
    <property type="match status" value="1"/>
</dbReference>
<dbReference type="Pfam" id="PF00285">
    <property type="entry name" value="Citrate_synt"/>
    <property type="match status" value="1"/>
</dbReference>
<dbReference type="InterPro" id="IPR036969">
    <property type="entry name" value="Citrate_synthase_sf"/>
</dbReference>
<evidence type="ECO:0000256" key="9">
    <source>
        <dbReference type="SAM" id="MobiDB-lite"/>
    </source>
</evidence>
<feature type="region of interest" description="Disordered" evidence="9">
    <location>
        <begin position="1"/>
        <end position="29"/>
    </location>
</feature>
<comment type="similarity">
    <text evidence="2 8">Belongs to the citrate synthase family.</text>
</comment>
<dbReference type="GO" id="GO:0005975">
    <property type="term" value="P:carbohydrate metabolic process"/>
    <property type="evidence" value="ECO:0007669"/>
    <property type="project" value="TreeGrafter"/>
</dbReference>
<evidence type="ECO:0000313" key="10">
    <source>
        <dbReference type="EMBL" id="BBZ31800.1"/>
    </source>
</evidence>
<dbReference type="PANTHER" id="PTHR11739:SF23">
    <property type="entry name" value="CITRATE SYNTHASE 2-RELATED"/>
    <property type="match status" value="1"/>
</dbReference>
<evidence type="ECO:0000256" key="2">
    <source>
        <dbReference type="ARBA" id="ARBA00010566"/>
    </source>
</evidence>
<dbReference type="GO" id="GO:0036440">
    <property type="term" value="F:citrate synthase activity"/>
    <property type="evidence" value="ECO:0007669"/>
    <property type="project" value="UniProtKB-EC"/>
</dbReference>
<dbReference type="NCBIfam" id="NF009005">
    <property type="entry name" value="PRK12350.1"/>
    <property type="match status" value="1"/>
</dbReference>
<evidence type="ECO:0000256" key="7">
    <source>
        <dbReference type="ARBA" id="ARBA00069716"/>
    </source>
</evidence>
<dbReference type="Gene3D" id="1.10.230.10">
    <property type="entry name" value="Cytochrome P450-Terp, domain 2"/>
    <property type="match status" value="1"/>
</dbReference>
<dbReference type="EMBL" id="AP022612">
    <property type="protein sequence ID" value="BBZ31800.1"/>
    <property type="molecule type" value="Genomic_DNA"/>
</dbReference>